<dbReference type="NCBIfam" id="TIGR00205">
    <property type="entry name" value="fliE"/>
    <property type="match status" value="1"/>
</dbReference>
<dbReference type="Pfam" id="PF02049">
    <property type="entry name" value="FliE"/>
    <property type="match status" value="1"/>
</dbReference>
<evidence type="ECO:0000256" key="1">
    <source>
        <dbReference type="ARBA" id="ARBA00004117"/>
    </source>
</evidence>
<evidence type="ECO:0000256" key="3">
    <source>
        <dbReference type="ARBA" id="ARBA00018024"/>
    </source>
</evidence>
<dbReference type="EMBL" id="JARWAL010000009">
    <property type="protein sequence ID" value="MDR5893344.1"/>
    <property type="molecule type" value="Genomic_DNA"/>
</dbReference>
<comment type="similarity">
    <text evidence="2 5">Belongs to the FliE family.</text>
</comment>
<comment type="caution">
    <text evidence="6">The sequence shown here is derived from an EMBL/GenBank/DDBJ whole genome shotgun (WGS) entry which is preliminary data.</text>
</comment>
<keyword evidence="4 5" id="KW-0975">Bacterial flagellum</keyword>
<dbReference type="PANTHER" id="PTHR34653">
    <property type="match status" value="1"/>
</dbReference>
<keyword evidence="7" id="KW-1185">Reference proteome</keyword>
<evidence type="ECO:0000256" key="5">
    <source>
        <dbReference type="HAMAP-Rule" id="MF_00724"/>
    </source>
</evidence>
<keyword evidence="6" id="KW-0282">Flagellum</keyword>
<keyword evidence="6" id="KW-0966">Cell projection</keyword>
<gene>
    <name evidence="5 6" type="primary">fliE</name>
    <name evidence="6" type="ORF">QC820_11010</name>
</gene>
<evidence type="ECO:0000313" key="6">
    <source>
        <dbReference type="EMBL" id="MDR5893344.1"/>
    </source>
</evidence>
<sequence>MSSPAIQSALAQMQSLASQAAGQAVKGQQVSTAVGAGGFAGELQASIQRINRLQQTSAVKAQAFQAGDPGVELNDLMVDMQKASVAFQMGTQVRNRLVTAYKDVMNMQV</sequence>
<dbReference type="RefSeq" id="WP_309636965.1">
    <property type="nucleotide sequence ID" value="NZ_JARWAL010000009.1"/>
</dbReference>
<dbReference type="Proteomes" id="UP001252270">
    <property type="component" value="Unassembled WGS sequence"/>
</dbReference>
<proteinExistence type="inferred from homology"/>
<dbReference type="HAMAP" id="MF_00724">
    <property type="entry name" value="FliE"/>
    <property type="match status" value="1"/>
</dbReference>
<protein>
    <recommendedName>
        <fullName evidence="3 5">Flagellar hook-basal body complex protein FliE</fullName>
    </recommendedName>
</protein>
<dbReference type="InterPro" id="IPR001624">
    <property type="entry name" value="FliE"/>
</dbReference>
<name>A0ABU1GMT6_9GAMM</name>
<accession>A0ABU1GMT6</accession>
<organism evidence="6 7">
    <name type="scientific">Halomonas mongoliensis</name>
    <dbReference type="NCBI Taxonomy" id="321265"/>
    <lineage>
        <taxon>Bacteria</taxon>
        <taxon>Pseudomonadati</taxon>
        <taxon>Pseudomonadota</taxon>
        <taxon>Gammaproteobacteria</taxon>
        <taxon>Oceanospirillales</taxon>
        <taxon>Halomonadaceae</taxon>
        <taxon>Halomonas</taxon>
    </lineage>
</organism>
<keyword evidence="6" id="KW-0969">Cilium</keyword>
<dbReference type="PANTHER" id="PTHR34653:SF1">
    <property type="entry name" value="FLAGELLAR HOOK-BASAL BODY COMPLEX PROTEIN FLIE"/>
    <property type="match status" value="1"/>
</dbReference>
<evidence type="ECO:0000256" key="4">
    <source>
        <dbReference type="ARBA" id="ARBA00023143"/>
    </source>
</evidence>
<evidence type="ECO:0000256" key="2">
    <source>
        <dbReference type="ARBA" id="ARBA00009272"/>
    </source>
</evidence>
<comment type="subcellular location">
    <subcellularLocation>
        <location evidence="1 5">Bacterial flagellum basal body</location>
    </subcellularLocation>
</comment>
<dbReference type="PRINTS" id="PR01006">
    <property type="entry name" value="FLGHOOKFLIE"/>
</dbReference>
<reference evidence="6 7" key="1">
    <citation type="submission" date="2023-04" db="EMBL/GenBank/DDBJ databases">
        <title>A long-awaited taxogenomic arrangement of the family Halomonadaceae.</title>
        <authorList>
            <person name="De La Haba R."/>
            <person name="Chuvochina M."/>
            <person name="Wittouck S."/>
            <person name="Arahal D.R."/>
            <person name="Sanchez-Porro C."/>
            <person name="Hugenholtz P."/>
            <person name="Ventosa A."/>
        </authorList>
    </citation>
    <scope>NUCLEOTIDE SEQUENCE [LARGE SCALE GENOMIC DNA]</scope>
    <source>
        <strain evidence="6 7">DSM 17332</strain>
    </source>
</reference>
<evidence type="ECO:0000313" key="7">
    <source>
        <dbReference type="Proteomes" id="UP001252270"/>
    </source>
</evidence>